<reference evidence="2 3" key="1">
    <citation type="journal article" date="2020" name="ISME J.">
        <title>Uncovering the hidden diversity of litter-decomposition mechanisms in mushroom-forming fungi.</title>
        <authorList>
            <person name="Floudas D."/>
            <person name="Bentzer J."/>
            <person name="Ahren D."/>
            <person name="Johansson T."/>
            <person name="Persson P."/>
            <person name="Tunlid A."/>
        </authorList>
    </citation>
    <scope>NUCLEOTIDE SEQUENCE [LARGE SCALE GENOMIC DNA]</scope>
    <source>
        <strain evidence="2 3">CBS 661.87</strain>
    </source>
</reference>
<evidence type="ECO:0000313" key="2">
    <source>
        <dbReference type="EMBL" id="KAF5388212.1"/>
    </source>
</evidence>
<protein>
    <submittedName>
        <fullName evidence="2">Uncharacterized protein</fullName>
    </submittedName>
</protein>
<dbReference type="EMBL" id="JAACJP010000001">
    <property type="protein sequence ID" value="KAF5388212.1"/>
    <property type="molecule type" value="Genomic_DNA"/>
</dbReference>
<dbReference type="Proteomes" id="UP000565441">
    <property type="component" value="Unassembled WGS sequence"/>
</dbReference>
<evidence type="ECO:0000313" key="3">
    <source>
        <dbReference type="Proteomes" id="UP000565441"/>
    </source>
</evidence>
<sequence>MSTRLRQRQDVEEAHEIQKKAAIQGGLRATAIGLGLAIIVNYSWPLFRRQTLAFKGYIVSGFTVFGLVFSAENALQAHEAQQRYHENMIRKEARYHLSRRGIVPTETEIAKWKRERADAAECVEPS</sequence>
<keyword evidence="3" id="KW-1185">Reference proteome</keyword>
<keyword evidence="1" id="KW-1133">Transmembrane helix</keyword>
<keyword evidence="1" id="KW-0812">Transmembrane</keyword>
<accession>A0A8H5HRK0</accession>
<feature type="transmembrane region" description="Helical" evidence="1">
    <location>
        <begin position="21"/>
        <end position="44"/>
    </location>
</feature>
<feature type="transmembrane region" description="Helical" evidence="1">
    <location>
        <begin position="56"/>
        <end position="75"/>
    </location>
</feature>
<comment type="caution">
    <text evidence="2">The sequence shown here is derived from an EMBL/GenBank/DDBJ whole genome shotgun (WGS) entry which is preliminary data.</text>
</comment>
<dbReference type="OrthoDB" id="3356019at2759"/>
<proteinExistence type="predicted"/>
<organism evidence="2 3">
    <name type="scientific">Tricholomella constricta</name>
    <dbReference type="NCBI Taxonomy" id="117010"/>
    <lineage>
        <taxon>Eukaryota</taxon>
        <taxon>Fungi</taxon>
        <taxon>Dikarya</taxon>
        <taxon>Basidiomycota</taxon>
        <taxon>Agaricomycotina</taxon>
        <taxon>Agaricomycetes</taxon>
        <taxon>Agaricomycetidae</taxon>
        <taxon>Agaricales</taxon>
        <taxon>Tricholomatineae</taxon>
        <taxon>Lyophyllaceae</taxon>
        <taxon>Tricholomella</taxon>
    </lineage>
</organism>
<gene>
    <name evidence="2" type="ORF">D9615_000221</name>
</gene>
<keyword evidence="1" id="KW-0472">Membrane</keyword>
<name>A0A8H5HRK0_9AGAR</name>
<dbReference type="AlphaFoldDB" id="A0A8H5HRK0"/>
<evidence type="ECO:0000256" key="1">
    <source>
        <dbReference type="SAM" id="Phobius"/>
    </source>
</evidence>